<name>A0A843W0D4_COLES</name>
<keyword evidence="1" id="KW-0472">Membrane</keyword>
<keyword evidence="1" id="KW-0812">Transmembrane</keyword>
<organism evidence="2 3">
    <name type="scientific">Colocasia esculenta</name>
    <name type="common">Wild taro</name>
    <name type="synonym">Arum esculentum</name>
    <dbReference type="NCBI Taxonomy" id="4460"/>
    <lineage>
        <taxon>Eukaryota</taxon>
        <taxon>Viridiplantae</taxon>
        <taxon>Streptophyta</taxon>
        <taxon>Embryophyta</taxon>
        <taxon>Tracheophyta</taxon>
        <taxon>Spermatophyta</taxon>
        <taxon>Magnoliopsida</taxon>
        <taxon>Liliopsida</taxon>
        <taxon>Araceae</taxon>
        <taxon>Aroideae</taxon>
        <taxon>Colocasieae</taxon>
        <taxon>Colocasia</taxon>
    </lineage>
</organism>
<protein>
    <submittedName>
        <fullName evidence="2">Uncharacterized protein</fullName>
    </submittedName>
</protein>
<evidence type="ECO:0000313" key="2">
    <source>
        <dbReference type="EMBL" id="MQL97793.1"/>
    </source>
</evidence>
<dbReference type="EMBL" id="NMUH01002100">
    <property type="protein sequence ID" value="MQL97793.1"/>
    <property type="molecule type" value="Genomic_DNA"/>
</dbReference>
<evidence type="ECO:0000256" key="1">
    <source>
        <dbReference type="SAM" id="Phobius"/>
    </source>
</evidence>
<feature type="transmembrane region" description="Helical" evidence="1">
    <location>
        <begin position="12"/>
        <end position="32"/>
    </location>
</feature>
<accession>A0A843W0D4</accession>
<gene>
    <name evidence="2" type="ORF">Taro_030491</name>
</gene>
<evidence type="ECO:0000313" key="3">
    <source>
        <dbReference type="Proteomes" id="UP000652761"/>
    </source>
</evidence>
<comment type="caution">
    <text evidence="2">The sequence shown here is derived from an EMBL/GenBank/DDBJ whole genome shotgun (WGS) entry which is preliminary data.</text>
</comment>
<keyword evidence="1" id="KW-1133">Transmembrane helix</keyword>
<dbReference type="Proteomes" id="UP000652761">
    <property type="component" value="Unassembled WGS sequence"/>
</dbReference>
<proteinExistence type="predicted"/>
<reference evidence="2" key="1">
    <citation type="submission" date="2017-07" db="EMBL/GenBank/DDBJ databases">
        <title>Taro Niue Genome Assembly and Annotation.</title>
        <authorList>
            <person name="Atibalentja N."/>
            <person name="Keating K."/>
            <person name="Fields C.J."/>
        </authorList>
    </citation>
    <scope>NUCLEOTIDE SEQUENCE</scope>
    <source>
        <strain evidence="2">Niue_2</strain>
        <tissue evidence="2">Leaf</tissue>
    </source>
</reference>
<sequence length="64" mass="6772">MGLKGARHGPAAVWSAGVVLVGLHCSWLYCVVVERQLDLSFVTARLRGSSCVVLSGLDTGVMNQ</sequence>
<keyword evidence="3" id="KW-1185">Reference proteome</keyword>
<dbReference type="AlphaFoldDB" id="A0A843W0D4"/>